<evidence type="ECO:0000256" key="1">
    <source>
        <dbReference type="SAM" id="MobiDB-lite"/>
    </source>
</evidence>
<accession>A0A401Q771</accession>
<evidence type="ECO:0000313" key="2">
    <source>
        <dbReference type="EMBL" id="GCB81229.1"/>
    </source>
</evidence>
<name>A0A401Q771_SCYTO</name>
<organism evidence="2 3">
    <name type="scientific">Scyliorhinus torazame</name>
    <name type="common">Cloudy catshark</name>
    <name type="synonym">Catulus torazame</name>
    <dbReference type="NCBI Taxonomy" id="75743"/>
    <lineage>
        <taxon>Eukaryota</taxon>
        <taxon>Metazoa</taxon>
        <taxon>Chordata</taxon>
        <taxon>Craniata</taxon>
        <taxon>Vertebrata</taxon>
        <taxon>Chondrichthyes</taxon>
        <taxon>Elasmobranchii</taxon>
        <taxon>Galeomorphii</taxon>
        <taxon>Galeoidea</taxon>
        <taxon>Carcharhiniformes</taxon>
        <taxon>Scyliorhinidae</taxon>
        <taxon>Scyliorhinus</taxon>
    </lineage>
</organism>
<proteinExistence type="predicted"/>
<feature type="region of interest" description="Disordered" evidence="1">
    <location>
        <begin position="1"/>
        <end position="89"/>
    </location>
</feature>
<dbReference type="Proteomes" id="UP000288216">
    <property type="component" value="Unassembled WGS sequence"/>
</dbReference>
<evidence type="ECO:0000313" key="3">
    <source>
        <dbReference type="Proteomes" id="UP000288216"/>
    </source>
</evidence>
<dbReference type="AlphaFoldDB" id="A0A401Q771"/>
<gene>
    <name evidence="2" type="ORF">scyTo_0021803</name>
</gene>
<sequence length="89" mass="9760">MPLRGRQTFSLPSRGTGFKTRAGVVPEGSGIDARFRPPKRPQTHRGIVRGVLPETGAHANGHPALHAARRPSQLPPQCKAQRKRRGNRL</sequence>
<comment type="caution">
    <text evidence="2">The sequence shown here is derived from an EMBL/GenBank/DDBJ whole genome shotgun (WGS) entry which is preliminary data.</text>
</comment>
<feature type="compositionally biased region" description="Basic residues" evidence="1">
    <location>
        <begin position="36"/>
        <end position="47"/>
    </location>
</feature>
<protein>
    <submittedName>
        <fullName evidence="2">Uncharacterized protein</fullName>
    </submittedName>
</protein>
<feature type="compositionally biased region" description="Basic residues" evidence="1">
    <location>
        <begin position="80"/>
        <end position="89"/>
    </location>
</feature>
<dbReference type="EMBL" id="BFAA01020059">
    <property type="protein sequence ID" value="GCB81229.1"/>
    <property type="molecule type" value="Genomic_DNA"/>
</dbReference>
<keyword evidence="3" id="KW-1185">Reference proteome</keyword>
<reference evidence="2 3" key="1">
    <citation type="journal article" date="2018" name="Nat. Ecol. Evol.">
        <title>Shark genomes provide insights into elasmobranch evolution and the origin of vertebrates.</title>
        <authorList>
            <person name="Hara Y"/>
            <person name="Yamaguchi K"/>
            <person name="Onimaru K"/>
            <person name="Kadota M"/>
            <person name="Koyanagi M"/>
            <person name="Keeley SD"/>
            <person name="Tatsumi K"/>
            <person name="Tanaka K"/>
            <person name="Motone F"/>
            <person name="Kageyama Y"/>
            <person name="Nozu R"/>
            <person name="Adachi N"/>
            <person name="Nishimura O"/>
            <person name="Nakagawa R"/>
            <person name="Tanegashima C"/>
            <person name="Kiyatake I"/>
            <person name="Matsumoto R"/>
            <person name="Murakumo K"/>
            <person name="Nishida K"/>
            <person name="Terakita A"/>
            <person name="Kuratani S"/>
            <person name="Sato K"/>
            <person name="Hyodo S Kuraku.S."/>
        </authorList>
    </citation>
    <scope>NUCLEOTIDE SEQUENCE [LARGE SCALE GENOMIC DNA]</scope>
</reference>